<keyword evidence="4" id="KW-1185">Reference proteome</keyword>
<feature type="domain" description="TtsA-like Glycoside hydrolase family 108" evidence="1">
    <location>
        <begin position="11"/>
        <end position="90"/>
    </location>
</feature>
<sequence>MSKIIFKPIFDRLIAHEGGYTHDPYDKGGETNWGITKRVAILNGYNGSMREMTREQAFDIYYSAFWQRYKCDKIPPAIVFQFFDACVNHGFGNASRMLQRAVDVADDGVIGEITLGAIEQYNPLEVCVLFNKERTEFYTKLSTFNRFGKGWIRRVAQNLEYAVKDCGGQ</sequence>
<dbReference type="RefSeq" id="WP_306383980.1">
    <property type="nucleotide sequence ID" value="NZ_JASAVR010000025.1"/>
</dbReference>
<dbReference type="GO" id="GO:0016787">
    <property type="term" value="F:hydrolase activity"/>
    <property type="evidence" value="ECO:0007669"/>
    <property type="project" value="UniProtKB-KW"/>
</dbReference>
<dbReference type="InterPro" id="IPR008565">
    <property type="entry name" value="TtsA-like_GH18_dom"/>
</dbReference>
<evidence type="ECO:0000259" key="1">
    <source>
        <dbReference type="Pfam" id="PF05838"/>
    </source>
</evidence>
<evidence type="ECO:0000313" key="4">
    <source>
        <dbReference type="Proteomes" id="UP001224812"/>
    </source>
</evidence>
<organism evidence="3 4">
    <name type="scientific">Phocoenobacter skyensis</name>
    <dbReference type="NCBI Taxonomy" id="97481"/>
    <lineage>
        <taxon>Bacteria</taxon>
        <taxon>Pseudomonadati</taxon>
        <taxon>Pseudomonadota</taxon>
        <taxon>Gammaproteobacteria</taxon>
        <taxon>Pasteurellales</taxon>
        <taxon>Pasteurellaceae</taxon>
        <taxon>Phocoenobacter</taxon>
    </lineage>
</organism>
<dbReference type="Pfam" id="PF09374">
    <property type="entry name" value="PG_binding_3"/>
    <property type="match status" value="1"/>
</dbReference>
<evidence type="ECO:0000259" key="2">
    <source>
        <dbReference type="Pfam" id="PF09374"/>
    </source>
</evidence>
<feature type="domain" description="Peptidoglycan binding" evidence="2">
    <location>
        <begin position="93"/>
        <end position="155"/>
    </location>
</feature>
<dbReference type="EMBL" id="JASAVS010000026">
    <property type="protein sequence ID" value="MDP8086232.1"/>
    <property type="molecule type" value="Genomic_DNA"/>
</dbReference>
<dbReference type="Pfam" id="PF05838">
    <property type="entry name" value="Glyco_hydro_108"/>
    <property type="match status" value="1"/>
</dbReference>
<reference evidence="3 4" key="1">
    <citation type="journal article" date="2023" name="Front. Microbiol.">
        <title>Phylogeography and host specificity of Pasteurellaceae pathogenic to sea-farmed fish in the north-east Atlantic.</title>
        <authorList>
            <person name="Gulla S."/>
            <person name="Colquhoun D.J."/>
            <person name="Olsen A.B."/>
            <person name="Spilsberg B."/>
            <person name="Lagesen K."/>
            <person name="Aakesson C.P."/>
            <person name="Strom S."/>
            <person name="Manji F."/>
            <person name="Birkbeck T.H."/>
            <person name="Nilsen H.K."/>
        </authorList>
    </citation>
    <scope>NUCLEOTIDE SEQUENCE [LARGE SCALE GENOMIC DNA]</scope>
    <source>
        <strain evidence="3 4">VIO11850</strain>
    </source>
</reference>
<name>A0ABT9JNK7_9PAST</name>
<dbReference type="SUPFAM" id="SSF53955">
    <property type="entry name" value="Lysozyme-like"/>
    <property type="match status" value="1"/>
</dbReference>
<dbReference type="CDD" id="cd13926">
    <property type="entry name" value="N-acetylmuramidase_GH108"/>
    <property type="match status" value="1"/>
</dbReference>
<dbReference type="InterPro" id="IPR023346">
    <property type="entry name" value="Lysozyme-like_dom_sf"/>
</dbReference>
<proteinExistence type="predicted"/>
<accession>A0ABT9JNK7</accession>
<comment type="caution">
    <text evidence="3">The sequence shown here is derived from an EMBL/GenBank/DDBJ whole genome shotgun (WGS) entry which is preliminary data.</text>
</comment>
<keyword evidence="3" id="KW-0378">Hydrolase</keyword>
<dbReference type="Gene3D" id="1.20.141.10">
    <property type="entry name" value="Chitosanase, subunit A, domain 1"/>
    <property type="match status" value="1"/>
</dbReference>
<protein>
    <submittedName>
        <fullName evidence="3">Glycoside hydrolase family 108 protein</fullName>
    </submittedName>
</protein>
<dbReference type="Proteomes" id="UP001224812">
    <property type="component" value="Unassembled WGS sequence"/>
</dbReference>
<gene>
    <name evidence="3" type="ORF">QJT92_09910</name>
</gene>
<evidence type="ECO:0000313" key="3">
    <source>
        <dbReference type="EMBL" id="MDP8086232.1"/>
    </source>
</evidence>
<dbReference type="InterPro" id="IPR018537">
    <property type="entry name" value="Peptidoglycan-bd_3"/>
</dbReference>